<name>A0ABV5WRJ4_9LACO</name>
<feature type="transmembrane region" description="Helical" evidence="2">
    <location>
        <begin position="147"/>
        <end position="165"/>
    </location>
</feature>
<keyword evidence="2" id="KW-0812">Transmembrane</keyword>
<reference evidence="4 5" key="1">
    <citation type="submission" date="2024-09" db="EMBL/GenBank/DDBJ databases">
        <authorList>
            <person name="Sun Q."/>
            <person name="Mori K."/>
        </authorList>
    </citation>
    <scope>NUCLEOTIDE SEQUENCE [LARGE SCALE GENOMIC DNA]</scope>
    <source>
        <strain evidence="4 5">TBRC 4576</strain>
    </source>
</reference>
<feature type="compositionally biased region" description="Polar residues" evidence="1">
    <location>
        <begin position="121"/>
        <end position="131"/>
    </location>
</feature>
<feature type="compositionally biased region" description="Polar residues" evidence="1">
    <location>
        <begin position="71"/>
        <end position="91"/>
    </location>
</feature>
<evidence type="ECO:0000256" key="1">
    <source>
        <dbReference type="SAM" id="MobiDB-lite"/>
    </source>
</evidence>
<dbReference type="InterPro" id="IPR026870">
    <property type="entry name" value="Zinc_ribbon_dom"/>
</dbReference>
<protein>
    <submittedName>
        <fullName evidence="4">Zinc-ribbon domain-containing protein</fullName>
    </submittedName>
</protein>
<organism evidence="4 5">
    <name type="scientific">Lactiplantibacillus modestisalitolerans</name>
    <dbReference type="NCBI Taxonomy" id="1457219"/>
    <lineage>
        <taxon>Bacteria</taxon>
        <taxon>Bacillati</taxon>
        <taxon>Bacillota</taxon>
        <taxon>Bacilli</taxon>
        <taxon>Lactobacillales</taxon>
        <taxon>Lactobacillaceae</taxon>
        <taxon>Lactiplantibacillus</taxon>
    </lineage>
</organism>
<keyword evidence="2" id="KW-0472">Membrane</keyword>
<keyword evidence="5" id="KW-1185">Reference proteome</keyword>
<evidence type="ECO:0000259" key="3">
    <source>
        <dbReference type="Pfam" id="PF13240"/>
    </source>
</evidence>
<comment type="caution">
    <text evidence="4">The sequence shown here is derived from an EMBL/GenBank/DDBJ whole genome shotgun (WGS) entry which is preliminary data.</text>
</comment>
<gene>
    <name evidence="4" type="ORF">ACFFLI_02615</name>
</gene>
<accession>A0ABV5WRJ4</accession>
<evidence type="ECO:0000313" key="4">
    <source>
        <dbReference type="EMBL" id="MFB9768765.1"/>
    </source>
</evidence>
<feature type="region of interest" description="Disordered" evidence="1">
    <location>
        <begin position="121"/>
        <end position="141"/>
    </location>
</feature>
<keyword evidence="2" id="KW-1133">Transmembrane helix</keyword>
<sequence>MKHCTNCGQVLKAGAKFCPNCGQAVATPTSQVPTGDADAGSTAVTRATLHSDVTTNDESAANKDVPADHQTAPSHHSTSNGPAIPSSGTTTNQSVAGNAQSQAAASNQTTVNGAVQPTATHVAGQQPQGQPTPRIPAQPASKGHNTLTLPVILVVLAVLVGGWFVKNRLIVSQDQLAANVTKAVQKEDGDLFLKQFSDAEQDMAYSDIGAKSVVKDIHNHSRDSLSEVGRIIVDGQRVAGTKAKYDFNVESKKVLGVFTSYYLTTRRSPIEINDFTGNDGAASVKLEDADNKRLTKQELASGFFPGKYNLDVRSGDAHSEYWVWPSGDGDPIELNLIQ</sequence>
<proteinExistence type="predicted"/>
<dbReference type="Pfam" id="PF13240">
    <property type="entry name" value="Zn_Ribbon_1"/>
    <property type="match status" value="1"/>
</dbReference>
<evidence type="ECO:0000313" key="5">
    <source>
        <dbReference type="Proteomes" id="UP001589691"/>
    </source>
</evidence>
<feature type="domain" description="Zinc-ribbon" evidence="3">
    <location>
        <begin position="3"/>
        <end position="24"/>
    </location>
</feature>
<feature type="compositionally biased region" description="Low complexity" evidence="1">
    <location>
        <begin position="92"/>
        <end position="108"/>
    </location>
</feature>
<dbReference type="RefSeq" id="WP_137642274.1">
    <property type="nucleotide sequence ID" value="NZ_BJEA01000007.1"/>
</dbReference>
<feature type="region of interest" description="Disordered" evidence="1">
    <location>
        <begin position="50"/>
        <end position="108"/>
    </location>
</feature>
<dbReference type="EMBL" id="JBHLZY010000005">
    <property type="protein sequence ID" value="MFB9768765.1"/>
    <property type="molecule type" value="Genomic_DNA"/>
</dbReference>
<dbReference type="Proteomes" id="UP001589691">
    <property type="component" value="Unassembled WGS sequence"/>
</dbReference>
<evidence type="ECO:0000256" key="2">
    <source>
        <dbReference type="SAM" id="Phobius"/>
    </source>
</evidence>